<feature type="compositionally biased region" description="Low complexity" evidence="2">
    <location>
        <begin position="1"/>
        <end position="13"/>
    </location>
</feature>
<reference evidence="3" key="1">
    <citation type="submission" date="2023-06" db="EMBL/GenBank/DDBJ databases">
        <authorList>
            <person name="Kurt Z."/>
        </authorList>
    </citation>
    <scope>NUCLEOTIDE SEQUENCE</scope>
</reference>
<evidence type="ECO:0000313" key="4">
    <source>
        <dbReference type="EMBL" id="CAL6083308.1"/>
    </source>
</evidence>
<dbReference type="AlphaFoldDB" id="A0AA86RX76"/>
<evidence type="ECO:0000313" key="5">
    <source>
        <dbReference type="Proteomes" id="UP001642409"/>
    </source>
</evidence>
<dbReference type="EMBL" id="CATOUU010001140">
    <property type="protein sequence ID" value="CAI9974225.1"/>
    <property type="molecule type" value="Genomic_DNA"/>
</dbReference>
<dbReference type="EMBL" id="CAXDID020000371">
    <property type="protein sequence ID" value="CAL6083308.1"/>
    <property type="molecule type" value="Genomic_DNA"/>
</dbReference>
<organism evidence="3">
    <name type="scientific">Hexamita inflata</name>
    <dbReference type="NCBI Taxonomy" id="28002"/>
    <lineage>
        <taxon>Eukaryota</taxon>
        <taxon>Metamonada</taxon>
        <taxon>Diplomonadida</taxon>
        <taxon>Hexamitidae</taxon>
        <taxon>Hexamitinae</taxon>
        <taxon>Hexamita</taxon>
    </lineage>
</organism>
<name>A0AA86RX76_9EUKA</name>
<keyword evidence="5" id="KW-1185">Reference proteome</keyword>
<dbReference type="Proteomes" id="UP001642409">
    <property type="component" value="Unassembled WGS sequence"/>
</dbReference>
<reference evidence="4 5" key="2">
    <citation type="submission" date="2024-07" db="EMBL/GenBank/DDBJ databases">
        <authorList>
            <person name="Akdeniz Z."/>
        </authorList>
    </citation>
    <scope>NUCLEOTIDE SEQUENCE [LARGE SCALE GENOMIC DNA]</scope>
</reference>
<feature type="region of interest" description="Disordered" evidence="2">
    <location>
        <begin position="1"/>
        <end position="32"/>
    </location>
</feature>
<keyword evidence="1" id="KW-0175">Coiled coil</keyword>
<feature type="coiled-coil region" evidence="1">
    <location>
        <begin position="279"/>
        <end position="306"/>
    </location>
</feature>
<feature type="compositionally biased region" description="Polar residues" evidence="2">
    <location>
        <begin position="22"/>
        <end position="32"/>
    </location>
</feature>
<protein>
    <submittedName>
        <fullName evidence="4">Hypothetical_protein</fullName>
    </submittedName>
</protein>
<gene>
    <name evidence="4" type="ORF">HINF_LOCUS61661</name>
    <name evidence="3" type="ORF">HINF_LOCUS61870</name>
</gene>
<evidence type="ECO:0000256" key="1">
    <source>
        <dbReference type="SAM" id="Coils"/>
    </source>
</evidence>
<accession>A0AA86RX76</accession>
<evidence type="ECO:0000313" key="3">
    <source>
        <dbReference type="EMBL" id="CAI9974225.1"/>
    </source>
</evidence>
<proteinExistence type="predicted"/>
<sequence>MQAQQSVSQSNSREQSREQINRYEQQSSQISGLLQVQERQTQEIMRLRKTIEEQAKQLVENAERLESLNNQVKQKVNTMNNKQETYTYRIDELSYKRAQLETQLEKALYDQVQIKASYEKELMIQKQLVKQLQAQEKDQKVLSDQLQAQFLVSQQNQHVEFARQIDKAMSKITDQDAALTRTQAERVQLLEKIHELEVKNEFLTNQQRLLNREHDQKVSSIEKQLSKLSELINELEHQSPVSQTQSVTHTSGNLKKLIQLQQQEQAELKVKLLHKEQMIDDLMRGRQTLEKNAAELECRVALLNKQLISKGDKTVEELQSLVCHLQTQIKTLTQQNEELSSYKMKTNTLIREQNEQISLEKTSIQKKISEIPKEFENMKKLCETQTRTIKALKKQLFHVQLLHSDDVNQEALFIQREAEEMRRPGLMHPMTIAKKWGK</sequence>
<comment type="caution">
    <text evidence="3">The sequence shown here is derived from an EMBL/GenBank/DDBJ whole genome shotgun (WGS) entry which is preliminary data.</text>
</comment>
<feature type="coiled-coil region" evidence="1">
    <location>
        <begin position="37"/>
        <end position="149"/>
    </location>
</feature>
<feature type="coiled-coil region" evidence="1">
    <location>
        <begin position="179"/>
        <end position="238"/>
    </location>
</feature>
<evidence type="ECO:0000256" key="2">
    <source>
        <dbReference type="SAM" id="MobiDB-lite"/>
    </source>
</evidence>